<comment type="caution">
    <text evidence="4">The sequence shown here is derived from an EMBL/GenBank/DDBJ whole genome shotgun (WGS) entry which is preliminary data.</text>
</comment>
<organism evidence="4 5">
    <name type="scientific">Bifidobacterium panos</name>
    <dbReference type="NCBI Taxonomy" id="2675321"/>
    <lineage>
        <taxon>Bacteria</taxon>
        <taxon>Bacillati</taxon>
        <taxon>Actinomycetota</taxon>
        <taxon>Actinomycetes</taxon>
        <taxon>Bifidobacteriales</taxon>
        <taxon>Bifidobacteriaceae</taxon>
        <taxon>Bifidobacterium</taxon>
    </lineage>
</organism>
<keyword evidence="5" id="KW-1185">Reference proteome</keyword>
<evidence type="ECO:0000256" key="3">
    <source>
        <dbReference type="SAM" id="SignalP"/>
    </source>
</evidence>
<keyword evidence="2" id="KW-1133">Transmembrane helix</keyword>
<evidence type="ECO:0000313" key="5">
    <source>
        <dbReference type="Proteomes" id="UP000553756"/>
    </source>
</evidence>
<dbReference type="Proteomes" id="UP000553756">
    <property type="component" value="Unassembled WGS sequence"/>
</dbReference>
<accession>A0ABX1SXN3</accession>
<evidence type="ECO:0000256" key="1">
    <source>
        <dbReference type="SAM" id="MobiDB-lite"/>
    </source>
</evidence>
<evidence type="ECO:0008006" key="6">
    <source>
        <dbReference type="Google" id="ProtNLM"/>
    </source>
</evidence>
<feature type="compositionally biased region" description="Basic and acidic residues" evidence="1">
    <location>
        <begin position="223"/>
        <end position="244"/>
    </location>
</feature>
<name>A0ABX1SXN3_9BIFI</name>
<feature type="transmembrane region" description="Helical" evidence="2">
    <location>
        <begin position="488"/>
        <end position="512"/>
    </location>
</feature>
<dbReference type="EMBL" id="JAAIIJ010000023">
    <property type="protein sequence ID" value="NMN02585.1"/>
    <property type="molecule type" value="Genomic_DNA"/>
</dbReference>
<feature type="region of interest" description="Disordered" evidence="1">
    <location>
        <begin position="223"/>
        <end position="254"/>
    </location>
</feature>
<evidence type="ECO:0000256" key="2">
    <source>
        <dbReference type="SAM" id="Phobius"/>
    </source>
</evidence>
<feature type="chain" id="PRO_5045303214" description="Streptococcal pilin isopeptide linker domain-containing protein" evidence="3">
    <location>
        <begin position="26"/>
        <end position="520"/>
    </location>
</feature>
<proteinExistence type="predicted"/>
<evidence type="ECO:0000313" key="4">
    <source>
        <dbReference type="EMBL" id="NMN02585.1"/>
    </source>
</evidence>
<feature type="signal peptide" evidence="3">
    <location>
        <begin position="1"/>
        <end position="25"/>
    </location>
</feature>
<keyword evidence="3" id="KW-0732">Signal</keyword>
<keyword evidence="2" id="KW-0472">Membrane</keyword>
<keyword evidence="2" id="KW-0812">Transmembrane</keyword>
<gene>
    <name evidence="4" type="ORF">G1C94_1207</name>
</gene>
<reference evidence="4 5" key="1">
    <citation type="submission" date="2020-02" db="EMBL/GenBank/DDBJ databases">
        <title>Characterization of phylogenetic diversity of novel bifidobacterial species isolated in Czech ZOOs.</title>
        <authorList>
            <person name="Lugli G.A."/>
            <person name="Vera N.B."/>
            <person name="Ventura M."/>
        </authorList>
    </citation>
    <scope>NUCLEOTIDE SEQUENCE [LARGE SCALE GENOMIC DNA]</scope>
    <source>
        <strain evidence="4 5">DSM 109963</strain>
    </source>
</reference>
<sequence length="520" mass="54665">MMKQMKRTLVGVTAVATLLGGGVFAAVASADSTFDPTATATTRDNVKLSKIINAPAGMDIKDDTFTFTFVKACDTADGVKEGADVTAATLCTTVNPADTSTSTFPNMGTGSNTSRNNTLTVTVDAAVDAGKSQKVITTAGTEFIPDVSKTLTDVGSYTHAGVYVYTVTETASAKHTGSPDSRTITNSQAKYTVRVYVENSATAASGLAITNVTVERTAVDGNGKGEKIGTNDATNDLHKVDPTKVKTPNTTDPTADTDAEGFEFANNYSQNATLQISKTVADDATTTTDNGNGGDKQKLFKQTAKITLPATSVKDTDQTFTAYVYNKSDNSIADAVAPRTVNAYSFTVKAGETASNEVTFYLRHGEYLQFTSDSSKNPVNTAFPAADREAVKNLPVGTKYVVAENDRAVVTKLGYTASAQVNEATKTDAAVATVTDDTPVTDAFNFSTVYTGTAAQMLVNDDSASDYSTTGNITAITNTYTAPNPTGILIAVLPYVLMIGIPVAAFAAWFAIRRKRMVRA</sequence>
<protein>
    <recommendedName>
        <fullName evidence="6">Streptococcal pilin isopeptide linker domain-containing protein</fullName>
    </recommendedName>
</protein>